<evidence type="ECO:0000313" key="4">
    <source>
        <dbReference type="Proteomes" id="UP000177069"/>
    </source>
</evidence>
<keyword evidence="2" id="KW-0812">Transmembrane</keyword>
<feature type="transmembrane region" description="Helical" evidence="2">
    <location>
        <begin position="58"/>
        <end position="79"/>
    </location>
</feature>
<evidence type="ECO:0000256" key="1">
    <source>
        <dbReference type="SAM" id="MobiDB-lite"/>
    </source>
</evidence>
<proteinExistence type="predicted"/>
<reference evidence="3 4" key="1">
    <citation type="journal article" date="2016" name="Nat. Commun.">
        <title>Thousands of microbial genomes shed light on interconnected biogeochemical processes in an aquifer system.</title>
        <authorList>
            <person name="Anantharaman K."/>
            <person name="Brown C.T."/>
            <person name="Hug L.A."/>
            <person name="Sharon I."/>
            <person name="Castelle C.J."/>
            <person name="Probst A.J."/>
            <person name="Thomas B.C."/>
            <person name="Singh A."/>
            <person name="Wilkins M.J."/>
            <person name="Karaoz U."/>
            <person name="Brodie E.L."/>
            <person name="Williams K.H."/>
            <person name="Hubbard S.S."/>
            <person name="Banfield J.F."/>
        </authorList>
    </citation>
    <scope>NUCLEOTIDE SEQUENCE [LARGE SCALE GENOMIC DNA]</scope>
</reference>
<comment type="caution">
    <text evidence="3">The sequence shown here is derived from an EMBL/GenBank/DDBJ whole genome shotgun (WGS) entry which is preliminary data.</text>
</comment>
<sequence length="141" mass="16024">MNDQETGVIEGTIVAEENLTPEQKNAPKVKSPKKLKTSAKKLFENVKKEILSLKKPRLMTIIILFVSIITVYVALVVFLSQQPKETDQSIIPISSPTFQTNIKNEPEEITSKKEQFYKNLESLDSDLRNSIFPQVDLNITF</sequence>
<dbReference type="EMBL" id="MFBA01000003">
    <property type="protein sequence ID" value="OGD86107.1"/>
    <property type="molecule type" value="Genomic_DNA"/>
</dbReference>
<dbReference type="AlphaFoldDB" id="A0A1F5G2Q3"/>
<feature type="region of interest" description="Disordered" evidence="1">
    <location>
        <begin position="1"/>
        <end position="32"/>
    </location>
</feature>
<evidence type="ECO:0000313" key="3">
    <source>
        <dbReference type="EMBL" id="OGD86107.1"/>
    </source>
</evidence>
<accession>A0A1F5G2Q3</accession>
<protein>
    <submittedName>
        <fullName evidence="3">Uncharacterized protein</fullName>
    </submittedName>
</protein>
<evidence type="ECO:0000256" key="2">
    <source>
        <dbReference type="SAM" id="Phobius"/>
    </source>
</evidence>
<organism evidence="3 4">
    <name type="scientific">Candidatus Curtissbacteria bacterium RIFCSPHIGHO2_01_FULL_41_13</name>
    <dbReference type="NCBI Taxonomy" id="1797745"/>
    <lineage>
        <taxon>Bacteria</taxon>
        <taxon>Candidatus Curtissiibacteriota</taxon>
    </lineage>
</organism>
<dbReference type="Proteomes" id="UP000177069">
    <property type="component" value="Unassembled WGS sequence"/>
</dbReference>
<name>A0A1F5G2Q3_9BACT</name>
<gene>
    <name evidence="3" type="ORF">A2696_02345</name>
</gene>
<keyword evidence="2" id="KW-0472">Membrane</keyword>
<keyword evidence="2" id="KW-1133">Transmembrane helix</keyword>